<accession>A0A0R2E6P1</accession>
<comment type="caution">
    <text evidence="1">The sequence shown here is derived from an EMBL/GenBank/DDBJ whole genome shotgun (WGS) entry which is preliminary data.</text>
</comment>
<dbReference type="PATRIC" id="fig|1046596.6.peg.1151"/>
<evidence type="ECO:0000313" key="2">
    <source>
        <dbReference type="Proteomes" id="UP000050898"/>
    </source>
</evidence>
<proteinExistence type="predicted"/>
<protein>
    <submittedName>
        <fullName evidence="1">Uncharacterized protein</fullName>
    </submittedName>
</protein>
<dbReference type="EMBL" id="AYYH01000027">
    <property type="protein sequence ID" value="KRN09349.1"/>
    <property type="molecule type" value="Genomic_DNA"/>
</dbReference>
<dbReference type="Proteomes" id="UP000050898">
    <property type="component" value="Unassembled WGS sequence"/>
</dbReference>
<dbReference type="AlphaFoldDB" id="A0A0R2E6P1"/>
<reference evidence="1 2" key="1">
    <citation type="journal article" date="2015" name="Genome Announc.">
        <title>Expanding the biotechnology potential of lactobacilli through comparative genomics of 213 strains and associated genera.</title>
        <authorList>
            <person name="Sun Z."/>
            <person name="Harris H.M."/>
            <person name="McCann A."/>
            <person name="Guo C."/>
            <person name="Argimon S."/>
            <person name="Zhang W."/>
            <person name="Yang X."/>
            <person name="Jeffery I.B."/>
            <person name="Cooney J.C."/>
            <person name="Kagawa T.F."/>
            <person name="Liu W."/>
            <person name="Song Y."/>
            <person name="Salvetti E."/>
            <person name="Wrobel A."/>
            <person name="Rasinkangas P."/>
            <person name="Parkhill J."/>
            <person name="Rea M.C."/>
            <person name="O'Sullivan O."/>
            <person name="Ritari J."/>
            <person name="Douillard F.P."/>
            <person name="Paul Ross R."/>
            <person name="Yang R."/>
            <person name="Briner A.E."/>
            <person name="Felis G.E."/>
            <person name="de Vos W.M."/>
            <person name="Barrangou R."/>
            <person name="Klaenhammer T.R."/>
            <person name="Caufield P.W."/>
            <person name="Cui Y."/>
            <person name="Zhang H."/>
            <person name="O'Toole P.W."/>
        </authorList>
    </citation>
    <scope>NUCLEOTIDE SEQUENCE [LARGE SCALE GENOMIC DNA]</scope>
    <source>
        <strain evidence="1 2">DSM 20444</strain>
    </source>
</reference>
<gene>
    <name evidence="1" type="ORF">FD00_GL001071</name>
</gene>
<organism evidence="1 2">
    <name type="scientific">Liquorilactobacillus mali KCTC 3596 = DSM 20444</name>
    <dbReference type="NCBI Taxonomy" id="1046596"/>
    <lineage>
        <taxon>Bacteria</taxon>
        <taxon>Bacillati</taxon>
        <taxon>Bacillota</taxon>
        <taxon>Bacilli</taxon>
        <taxon>Lactobacillales</taxon>
        <taxon>Lactobacillaceae</taxon>
        <taxon>Liquorilactobacillus</taxon>
    </lineage>
</organism>
<keyword evidence="2" id="KW-1185">Reference proteome</keyword>
<name>A0A0R2E6P1_9LACO</name>
<sequence>MYVVIEDIDFFGKEDTTYREEEISVTRINTSSIYVKFVGQSREEKFKLRGSFPISDGGSMLGLTEYLTDNPDLADEWSEQYQHNKEVNWKLDELFKKVKELSIEEKEDFLAKNKLED</sequence>
<evidence type="ECO:0000313" key="1">
    <source>
        <dbReference type="EMBL" id="KRN09349.1"/>
    </source>
</evidence>